<sequence length="959" mass="111333">MEASNGKYLTIDFHFNGMFAPSPLVYLDPMRMSVRDVDFGGMDYREFVLWVSKLTRRSCENLYYCSTHERLAEGIRRIESDADYFEFIEDGYMDKQELRMNVYIDHENEPILDWADKELLTGDELSDVIEDDDTESQISDIRECEHEPDEEVHTFDKTYDDEFLSKLCGKPILNSNQEEVNDADDDEDSDKDDEVVFPAFDEKQQWDKMVPVLGMKFANPLELKLCLTNYAVKNGYDLWFEKNDHQKLLAKCCKYKKNKKSKSCPFRLWATWMKNERSFQIKSLIDRHNCARVFKFGSIVSYKWIGTHFMNDILQKPKMSIRKLKAKVSKRFNLIASVGQCRNARKYAFQQIEGTLIEHYAKTWSYGEELKRTNPGSTVKMEVDVMPDGETYFSKFYVCLKGLKDGWMEGCRRVIGVDGCFLKGICRGQLLAAIGRDANNHIYPVAWAVVSVENKESWKWFLDLLIDDIGMGVGHGLTIISDQHKGLVEAVKERVPAAEHRQCARHICARHICANLQKRFKGQIFKKLFWRAAGSTVPQKFEYHMNEIKKLEPLAYEHLMERDPKTWCKAFFQVDRSCDAYENGVSESFNSVIEAARKKPLITMLEEIRIYVMERLCIYKAKGQSWDLNICPSIRLKLNKHKETQRFWQVVPSGYMQFEVRVGTEGYAVDLNTRQCGCRAWQLAGYPCVHGYAAISSLNRDPEEYMSEWFTTSMYASCYRYNIRPLNCSAMWPEVDYTKPLPPKKRRLPGRPTMKRKRDQVEREAKGTRHTVSKKGMIMRCTICRERGHNRSTCPLRPNDVPSTSGSNKKKPKKQGMVLNYVIYYICVPFLNFFPFTGKVDLEAALEMEHVVMFESESDSDFESESDVEANVPEVEVDVPFVQDNLVGEIQDDIQVDANIEVDVPEDDLVPEVEVDANIEDEIQANIEVEHEIEVQDNVEQEIQHNAENQVRKRTRKTS</sequence>
<comment type="caution">
    <text evidence="7">The sequence shown here is derived from an EMBL/GenBank/DDBJ whole genome shotgun (WGS) entry which is preliminary data.</text>
</comment>
<dbReference type="PROSITE" id="PS50966">
    <property type="entry name" value="ZF_SWIM"/>
    <property type="match status" value="1"/>
</dbReference>
<evidence type="ECO:0000256" key="1">
    <source>
        <dbReference type="ARBA" id="ARBA00022723"/>
    </source>
</evidence>
<dbReference type="InterPro" id="IPR018289">
    <property type="entry name" value="MULE_transposase_dom"/>
</dbReference>
<dbReference type="InterPro" id="IPR007527">
    <property type="entry name" value="Znf_SWIM"/>
</dbReference>
<keyword evidence="1" id="KW-0479">Metal-binding</keyword>
<protein>
    <recommendedName>
        <fullName evidence="6">SWIM-type domain-containing protein</fullName>
    </recommendedName>
</protein>
<dbReference type="SMART" id="SM00575">
    <property type="entry name" value="ZnF_PMZ"/>
    <property type="match status" value="1"/>
</dbReference>
<feature type="compositionally biased region" description="Basic residues" evidence="5">
    <location>
        <begin position="742"/>
        <end position="758"/>
    </location>
</feature>
<gene>
    <name evidence="7" type="ORF">LSAT_V11C700385120</name>
</gene>
<evidence type="ECO:0000256" key="5">
    <source>
        <dbReference type="SAM" id="MobiDB-lite"/>
    </source>
</evidence>
<feature type="domain" description="SWIM-type" evidence="6">
    <location>
        <begin position="667"/>
        <end position="699"/>
    </location>
</feature>
<dbReference type="AlphaFoldDB" id="A0A9R1V2L3"/>
<dbReference type="EMBL" id="NBSK02000007">
    <property type="protein sequence ID" value="KAJ0198421.1"/>
    <property type="molecule type" value="Genomic_DNA"/>
</dbReference>
<evidence type="ECO:0000256" key="3">
    <source>
        <dbReference type="ARBA" id="ARBA00022833"/>
    </source>
</evidence>
<reference evidence="7 8" key="1">
    <citation type="journal article" date="2017" name="Nat. Commun.">
        <title>Genome assembly with in vitro proximity ligation data and whole-genome triplication in lettuce.</title>
        <authorList>
            <person name="Reyes-Chin-Wo S."/>
            <person name="Wang Z."/>
            <person name="Yang X."/>
            <person name="Kozik A."/>
            <person name="Arikit S."/>
            <person name="Song C."/>
            <person name="Xia L."/>
            <person name="Froenicke L."/>
            <person name="Lavelle D.O."/>
            <person name="Truco M.J."/>
            <person name="Xia R."/>
            <person name="Zhu S."/>
            <person name="Xu C."/>
            <person name="Xu H."/>
            <person name="Xu X."/>
            <person name="Cox K."/>
            <person name="Korf I."/>
            <person name="Meyers B.C."/>
            <person name="Michelmore R.W."/>
        </authorList>
    </citation>
    <scope>NUCLEOTIDE SEQUENCE [LARGE SCALE GENOMIC DNA]</scope>
    <source>
        <strain evidence="8">cv. Salinas</strain>
        <tissue evidence="7">Seedlings</tissue>
    </source>
</reference>
<evidence type="ECO:0000313" key="7">
    <source>
        <dbReference type="EMBL" id="KAJ0198421.1"/>
    </source>
</evidence>
<dbReference type="InterPro" id="IPR004332">
    <property type="entry name" value="Transposase_MuDR"/>
</dbReference>
<evidence type="ECO:0000313" key="8">
    <source>
        <dbReference type="Proteomes" id="UP000235145"/>
    </source>
</evidence>
<keyword evidence="3" id="KW-0862">Zinc</keyword>
<proteinExistence type="predicted"/>
<dbReference type="Pfam" id="PF03108">
    <property type="entry name" value="DBD_Tnp_Mut"/>
    <property type="match status" value="1"/>
</dbReference>
<feature type="region of interest" description="Disordered" evidence="5">
    <location>
        <begin position="742"/>
        <end position="769"/>
    </location>
</feature>
<dbReference type="GO" id="GO:0008270">
    <property type="term" value="F:zinc ion binding"/>
    <property type="evidence" value="ECO:0007669"/>
    <property type="project" value="UniProtKB-KW"/>
</dbReference>
<name>A0A9R1V2L3_LACSA</name>
<dbReference type="PANTHER" id="PTHR31973">
    <property type="entry name" value="POLYPROTEIN, PUTATIVE-RELATED"/>
    <property type="match status" value="1"/>
</dbReference>
<evidence type="ECO:0000259" key="6">
    <source>
        <dbReference type="PROSITE" id="PS50966"/>
    </source>
</evidence>
<feature type="region of interest" description="Disordered" evidence="5">
    <location>
        <begin position="792"/>
        <end position="812"/>
    </location>
</feature>
<dbReference type="PANTHER" id="PTHR31973:SF189">
    <property type="entry name" value="TRANSPOSASE, MUDR, PLANT, MULE TRANSPOSASE DOMAIN PROTEIN-RELATED"/>
    <property type="match status" value="1"/>
</dbReference>
<dbReference type="Pfam" id="PF04434">
    <property type="entry name" value="SWIM"/>
    <property type="match status" value="1"/>
</dbReference>
<evidence type="ECO:0000256" key="4">
    <source>
        <dbReference type="PROSITE-ProRule" id="PRU00325"/>
    </source>
</evidence>
<dbReference type="InterPro" id="IPR006564">
    <property type="entry name" value="Znf_PMZ"/>
</dbReference>
<keyword evidence="2 4" id="KW-0863">Zinc-finger</keyword>
<keyword evidence="8" id="KW-1185">Reference proteome</keyword>
<accession>A0A9R1V2L3</accession>
<organism evidence="7 8">
    <name type="scientific">Lactuca sativa</name>
    <name type="common">Garden lettuce</name>
    <dbReference type="NCBI Taxonomy" id="4236"/>
    <lineage>
        <taxon>Eukaryota</taxon>
        <taxon>Viridiplantae</taxon>
        <taxon>Streptophyta</taxon>
        <taxon>Embryophyta</taxon>
        <taxon>Tracheophyta</taxon>
        <taxon>Spermatophyta</taxon>
        <taxon>Magnoliopsida</taxon>
        <taxon>eudicotyledons</taxon>
        <taxon>Gunneridae</taxon>
        <taxon>Pentapetalae</taxon>
        <taxon>asterids</taxon>
        <taxon>campanulids</taxon>
        <taxon>Asterales</taxon>
        <taxon>Asteraceae</taxon>
        <taxon>Cichorioideae</taxon>
        <taxon>Cichorieae</taxon>
        <taxon>Lactucinae</taxon>
        <taxon>Lactuca</taxon>
    </lineage>
</organism>
<dbReference type="Pfam" id="PF10551">
    <property type="entry name" value="MULE"/>
    <property type="match status" value="1"/>
</dbReference>
<dbReference type="Proteomes" id="UP000235145">
    <property type="component" value="Unassembled WGS sequence"/>
</dbReference>
<evidence type="ECO:0000256" key="2">
    <source>
        <dbReference type="ARBA" id="ARBA00022771"/>
    </source>
</evidence>